<organism evidence="7 8">
    <name type="scientific">Sphingobacterium nematocida</name>
    <dbReference type="NCBI Taxonomy" id="1513896"/>
    <lineage>
        <taxon>Bacteria</taxon>
        <taxon>Pseudomonadati</taxon>
        <taxon>Bacteroidota</taxon>
        <taxon>Sphingobacteriia</taxon>
        <taxon>Sphingobacteriales</taxon>
        <taxon>Sphingobacteriaceae</taxon>
        <taxon>Sphingobacterium</taxon>
    </lineage>
</organism>
<reference evidence="8" key="1">
    <citation type="submission" date="2017-02" db="EMBL/GenBank/DDBJ databases">
        <authorList>
            <person name="Varghese N."/>
            <person name="Submissions S."/>
        </authorList>
    </citation>
    <scope>NUCLEOTIDE SEQUENCE [LARGE SCALE GENOMIC DNA]</scope>
    <source>
        <strain evidence="8">DSM 24091</strain>
    </source>
</reference>
<dbReference type="Proteomes" id="UP000190150">
    <property type="component" value="Unassembled WGS sequence"/>
</dbReference>
<comment type="subcellular location">
    <subcellularLocation>
        <location evidence="1">Cell envelope</location>
    </subcellularLocation>
</comment>
<gene>
    <name evidence="7" type="ORF">SAMN05660841_01940</name>
</gene>
<dbReference type="RefSeq" id="WP_079642881.1">
    <property type="nucleotide sequence ID" value="NZ_FUZF01000007.1"/>
</dbReference>
<dbReference type="PANTHER" id="PTHR42852:SF6">
    <property type="entry name" value="THIOL:DISULFIDE INTERCHANGE PROTEIN DSBE"/>
    <property type="match status" value="1"/>
</dbReference>
<dbReference type="Pfam" id="PF08534">
    <property type="entry name" value="Redoxin"/>
    <property type="match status" value="1"/>
</dbReference>
<dbReference type="AlphaFoldDB" id="A0A1T5DGQ1"/>
<dbReference type="CDD" id="cd02966">
    <property type="entry name" value="TlpA_like_family"/>
    <property type="match status" value="1"/>
</dbReference>
<name>A0A1T5DGQ1_9SPHI</name>
<dbReference type="GO" id="GO:0017004">
    <property type="term" value="P:cytochrome complex assembly"/>
    <property type="evidence" value="ECO:0007669"/>
    <property type="project" value="UniProtKB-KW"/>
</dbReference>
<dbReference type="Gene3D" id="3.40.30.10">
    <property type="entry name" value="Glutaredoxin"/>
    <property type="match status" value="1"/>
</dbReference>
<keyword evidence="2" id="KW-0201">Cytochrome c-type biogenesis</keyword>
<dbReference type="SUPFAM" id="SSF52833">
    <property type="entry name" value="Thioredoxin-like"/>
    <property type="match status" value="1"/>
</dbReference>
<dbReference type="GO" id="GO:0030313">
    <property type="term" value="C:cell envelope"/>
    <property type="evidence" value="ECO:0007669"/>
    <property type="project" value="UniProtKB-SubCell"/>
</dbReference>
<dbReference type="InterPro" id="IPR036249">
    <property type="entry name" value="Thioredoxin-like_sf"/>
</dbReference>
<dbReference type="InterPro" id="IPR017937">
    <property type="entry name" value="Thioredoxin_CS"/>
</dbReference>
<feature type="chain" id="PRO_5013182570" evidence="5">
    <location>
        <begin position="21"/>
        <end position="447"/>
    </location>
</feature>
<accession>A0A1T5DGQ1</accession>
<dbReference type="STRING" id="1513896.SAMN05660841_01940"/>
<dbReference type="GO" id="GO:0016853">
    <property type="term" value="F:isomerase activity"/>
    <property type="evidence" value="ECO:0007669"/>
    <property type="project" value="UniProtKB-KW"/>
</dbReference>
<dbReference type="InterPro" id="IPR013766">
    <property type="entry name" value="Thioredoxin_domain"/>
</dbReference>
<keyword evidence="5" id="KW-0732">Signal</keyword>
<dbReference type="PANTHER" id="PTHR42852">
    <property type="entry name" value="THIOL:DISULFIDE INTERCHANGE PROTEIN DSBE"/>
    <property type="match status" value="1"/>
</dbReference>
<dbReference type="PROSITE" id="PS51352">
    <property type="entry name" value="THIOREDOXIN_2"/>
    <property type="match status" value="1"/>
</dbReference>
<evidence type="ECO:0000256" key="5">
    <source>
        <dbReference type="SAM" id="SignalP"/>
    </source>
</evidence>
<evidence type="ECO:0000256" key="2">
    <source>
        <dbReference type="ARBA" id="ARBA00022748"/>
    </source>
</evidence>
<keyword evidence="3" id="KW-1015">Disulfide bond</keyword>
<evidence type="ECO:0000313" key="7">
    <source>
        <dbReference type="EMBL" id="SKB70660.1"/>
    </source>
</evidence>
<sequence length="447" mass="50558">MIKKTILLCTAVLGLLVAQAQQASNINGSFESTPYKKVSLFKVYNGRLIEIATSTPDGQGRFAFRFTPEYEGLYSVGTGNALNQTDLNRFYFKGGEEVNYKVKKAGYDLVGKNSKENEALYAWDKQAQTFKEKGTTPGGMSTYVDFFPEVEAFKSKIPAIGKSVKTGNPKFDSLFPTLIDYDFAYYATSYLNMPRTAHPSKEEMSEFYTTFQADRYLTKQLLDMPYGDRFLTGLVYRKVDLSSRPTFEQQVAAIPEDVLKGQFVVGRLESSRSYNDFQEMNSAFNKYFTLEEQKQRAAAVEAKLVETKTGVPAFKFAYPDITGKKVALDDLKGKLVLVDLWATWCGPCRAEEPHWERLNEEYKDKPVAFVGVSVDQDKPKWEEYVKTKHMKGLQIHAGTNNELSNAYKVTGIPRYILIDKAGNLITADSPRPSDPKLKSLLDEWLKK</sequence>
<feature type="domain" description="Thioredoxin" evidence="6">
    <location>
        <begin position="307"/>
        <end position="447"/>
    </location>
</feature>
<dbReference type="GO" id="GO:0016491">
    <property type="term" value="F:oxidoreductase activity"/>
    <property type="evidence" value="ECO:0007669"/>
    <property type="project" value="InterPro"/>
</dbReference>
<evidence type="ECO:0000256" key="3">
    <source>
        <dbReference type="ARBA" id="ARBA00023157"/>
    </source>
</evidence>
<dbReference type="EMBL" id="FUZF01000007">
    <property type="protein sequence ID" value="SKB70660.1"/>
    <property type="molecule type" value="Genomic_DNA"/>
</dbReference>
<feature type="signal peptide" evidence="5">
    <location>
        <begin position="1"/>
        <end position="20"/>
    </location>
</feature>
<dbReference type="InterPro" id="IPR013740">
    <property type="entry name" value="Redoxin"/>
</dbReference>
<proteinExistence type="predicted"/>
<dbReference type="InterPro" id="IPR050553">
    <property type="entry name" value="Thioredoxin_ResA/DsbE_sf"/>
</dbReference>
<keyword evidence="7" id="KW-0413">Isomerase</keyword>
<protein>
    <submittedName>
        <fullName evidence="7">Thiol-disulfide isomerase or thioredoxin</fullName>
    </submittedName>
</protein>
<evidence type="ECO:0000256" key="1">
    <source>
        <dbReference type="ARBA" id="ARBA00004196"/>
    </source>
</evidence>
<evidence type="ECO:0000259" key="6">
    <source>
        <dbReference type="PROSITE" id="PS51352"/>
    </source>
</evidence>
<keyword evidence="8" id="KW-1185">Reference proteome</keyword>
<dbReference type="OrthoDB" id="1095575at2"/>
<evidence type="ECO:0000313" key="8">
    <source>
        <dbReference type="Proteomes" id="UP000190150"/>
    </source>
</evidence>
<dbReference type="PROSITE" id="PS00194">
    <property type="entry name" value="THIOREDOXIN_1"/>
    <property type="match status" value="1"/>
</dbReference>
<evidence type="ECO:0000256" key="4">
    <source>
        <dbReference type="ARBA" id="ARBA00023284"/>
    </source>
</evidence>
<keyword evidence="4" id="KW-0676">Redox-active center</keyword>